<proteinExistence type="predicted"/>
<dbReference type="AlphaFoldDB" id="A0A2S0M9B3"/>
<keyword evidence="1" id="KW-0472">Membrane</keyword>
<reference evidence="2 3" key="1">
    <citation type="journal article" date="2018" name="Genome Announc.">
        <title>Complete genomes of two Megasphaera elsdenii strains, NCIMB 702410 and ATCC 25940.</title>
        <authorList>
            <person name="Hatmaker E.A."/>
            <person name="O'Dell K."/>
            <person name="Riley L.A."/>
            <person name="Klingeman D.M."/>
            <person name="Guss A.M."/>
        </authorList>
    </citation>
    <scope>NUCLEOTIDE SEQUENCE [LARGE SCALE GENOMIC DNA]</scope>
    <source>
        <strain evidence="2 3">NCIMB702410</strain>
    </source>
</reference>
<sequence>MKLSDIMTIYTVAIDILAIALLLTADCFAHRLIAAGMGVMGLVTLYFACVLRNSEKVIARLKIYVNGKLVRKKEGED</sequence>
<evidence type="ECO:0000313" key="2">
    <source>
        <dbReference type="EMBL" id="AVO28058.1"/>
    </source>
</evidence>
<dbReference type="Proteomes" id="UP000238358">
    <property type="component" value="Chromosome"/>
</dbReference>
<organism evidence="2 3">
    <name type="scientific">Megasphaera elsdenii</name>
    <dbReference type="NCBI Taxonomy" id="907"/>
    <lineage>
        <taxon>Bacteria</taxon>
        <taxon>Bacillati</taxon>
        <taxon>Bacillota</taxon>
        <taxon>Negativicutes</taxon>
        <taxon>Veillonellales</taxon>
        <taxon>Veillonellaceae</taxon>
        <taxon>Megasphaera</taxon>
    </lineage>
</organism>
<evidence type="ECO:0000313" key="3">
    <source>
        <dbReference type="Proteomes" id="UP000238358"/>
    </source>
</evidence>
<protein>
    <submittedName>
        <fullName evidence="2">Uncharacterized protein</fullName>
    </submittedName>
</protein>
<accession>A0A2S0M9B3</accession>
<keyword evidence="1" id="KW-1133">Transmembrane helix</keyword>
<feature type="transmembrane region" description="Helical" evidence="1">
    <location>
        <begin position="31"/>
        <end position="51"/>
    </location>
</feature>
<name>A0A2S0M9B3_MEGEL</name>
<keyword evidence="1" id="KW-0812">Transmembrane</keyword>
<dbReference type="RefSeq" id="WP_027894608.1">
    <property type="nucleotide sequence ID" value="NZ_CP027569.1"/>
</dbReference>
<dbReference type="EMBL" id="CP027569">
    <property type="protein sequence ID" value="AVO28058.1"/>
    <property type="molecule type" value="Genomic_DNA"/>
</dbReference>
<feature type="transmembrane region" description="Helical" evidence="1">
    <location>
        <begin position="7"/>
        <end position="25"/>
    </location>
</feature>
<gene>
    <name evidence="2" type="ORF">C6Y28_10705</name>
</gene>
<evidence type="ECO:0000256" key="1">
    <source>
        <dbReference type="SAM" id="Phobius"/>
    </source>
</evidence>